<evidence type="ECO:0000256" key="1">
    <source>
        <dbReference type="ARBA" id="ARBA00000085"/>
    </source>
</evidence>
<dbReference type="Pfam" id="PF07730">
    <property type="entry name" value="HisKA_3"/>
    <property type="match status" value="1"/>
</dbReference>
<dbReference type="InterPro" id="IPR050482">
    <property type="entry name" value="Sensor_HK_TwoCompSys"/>
</dbReference>
<feature type="transmembrane region" description="Helical" evidence="11">
    <location>
        <begin position="68"/>
        <end position="95"/>
    </location>
</feature>
<dbReference type="EMBL" id="BAAAQN010000008">
    <property type="protein sequence ID" value="GAA2021806.1"/>
    <property type="molecule type" value="Genomic_DNA"/>
</dbReference>
<evidence type="ECO:0000259" key="12">
    <source>
        <dbReference type="Pfam" id="PF02518"/>
    </source>
</evidence>
<reference evidence="15" key="1">
    <citation type="journal article" date="2019" name="Int. J. Syst. Evol. Microbiol.">
        <title>The Global Catalogue of Microorganisms (GCM) 10K type strain sequencing project: providing services to taxonomists for standard genome sequencing and annotation.</title>
        <authorList>
            <consortium name="The Broad Institute Genomics Platform"/>
            <consortium name="The Broad Institute Genome Sequencing Center for Infectious Disease"/>
            <person name="Wu L."/>
            <person name="Ma J."/>
        </authorList>
    </citation>
    <scope>NUCLEOTIDE SEQUENCE [LARGE SCALE GENOMIC DNA]</scope>
    <source>
        <strain evidence="15">JCM 16014</strain>
    </source>
</reference>
<feature type="transmembrane region" description="Helical" evidence="11">
    <location>
        <begin position="20"/>
        <end position="37"/>
    </location>
</feature>
<dbReference type="InterPro" id="IPR036890">
    <property type="entry name" value="HATPase_C_sf"/>
</dbReference>
<dbReference type="Proteomes" id="UP001500751">
    <property type="component" value="Unassembled WGS sequence"/>
</dbReference>
<evidence type="ECO:0000313" key="15">
    <source>
        <dbReference type="Proteomes" id="UP001500751"/>
    </source>
</evidence>
<feature type="domain" description="Signal transduction histidine kinase subgroup 3 dimerisation and phosphoacceptor" evidence="13">
    <location>
        <begin position="184"/>
        <end position="250"/>
    </location>
</feature>
<accession>A0ABP5FCK4</accession>
<evidence type="ECO:0000256" key="11">
    <source>
        <dbReference type="SAM" id="Phobius"/>
    </source>
</evidence>
<evidence type="ECO:0000256" key="4">
    <source>
        <dbReference type="ARBA" id="ARBA00022679"/>
    </source>
</evidence>
<protein>
    <recommendedName>
        <fullName evidence="2">histidine kinase</fullName>
        <ecNumber evidence="2">2.7.13.3</ecNumber>
    </recommendedName>
</protein>
<keyword evidence="3" id="KW-0597">Phosphoprotein</keyword>
<dbReference type="Gene3D" id="1.20.5.1930">
    <property type="match status" value="1"/>
</dbReference>
<feature type="coiled-coil region" evidence="9">
    <location>
        <begin position="159"/>
        <end position="186"/>
    </location>
</feature>
<dbReference type="CDD" id="cd16917">
    <property type="entry name" value="HATPase_UhpB-NarQ-NarX-like"/>
    <property type="match status" value="1"/>
</dbReference>
<keyword evidence="6 14" id="KW-0418">Kinase</keyword>
<organism evidence="14 15">
    <name type="scientific">Catenulispora yoronensis</name>
    <dbReference type="NCBI Taxonomy" id="450799"/>
    <lineage>
        <taxon>Bacteria</taxon>
        <taxon>Bacillati</taxon>
        <taxon>Actinomycetota</taxon>
        <taxon>Actinomycetes</taxon>
        <taxon>Catenulisporales</taxon>
        <taxon>Catenulisporaceae</taxon>
        <taxon>Catenulispora</taxon>
    </lineage>
</organism>
<keyword evidence="7" id="KW-0067">ATP-binding</keyword>
<dbReference type="PANTHER" id="PTHR24421">
    <property type="entry name" value="NITRATE/NITRITE SENSOR PROTEIN NARX-RELATED"/>
    <property type="match status" value="1"/>
</dbReference>
<evidence type="ECO:0000259" key="13">
    <source>
        <dbReference type="Pfam" id="PF07730"/>
    </source>
</evidence>
<evidence type="ECO:0000313" key="14">
    <source>
        <dbReference type="EMBL" id="GAA2021806.1"/>
    </source>
</evidence>
<dbReference type="EC" id="2.7.13.3" evidence="2"/>
<evidence type="ECO:0000256" key="7">
    <source>
        <dbReference type="ARBA" id="ARBA00022840"/>
    </source>
</evidence>
<feature type="domain" description="Histidine kinase/HSP90-like ATPase" evidence="12">
    <location>
        <begin position="320"/>
        <end position="409"/>
    </location>
</feature>
<keyword evidence="11" id="KW-0812">Transmembrane</keyword>
<feature type="compositionally biased region" description="Gly residues" evidence="10">
    <location>
        <begin position="284"/>
        <end position="309"/>
    </location>
</feature>
<dbReference type="InterPro" id="IPR011712">
    <property type="entry name" value="Sig_transdc_His_kin_sub3_dim/P"/>
</dbReference>
<comment type="caution">
    <text evidence="14">The sequence shown here is derived from an EMBL/GenBank/DDBJ whole genome shotgun (WGS) entry which is preliminary data.</text>
</comment>
<gene>
    <name evidence="14" type="ORF">GCM10009839_18690</name>
</gene>
<keyword evidence="9" id="KW-0175">Coiled coil</keyword>
<feature type="transmembrane region" description="Helical" evidence="11">
    <location>
        <begin position="44"/>
        <end position="62"/>
    </location>
</feature>
<dbReference type="Pfam" id="PF02518">
    <property type="entry name" value="HATPase_c"/>
    <property type="match status" value="1"/>
</dbReference>
<dbReference type="Gene3D" id="3.30.565.10">
    <property type="entry name" value="Histidine kinase-like ATPase, C-terminal domain"/>
    <property type="match status" value="1"/>
</dbReference>
<feature type="transmembrane region" description="Helical" evidence="11">
    <location>
        <begin position="131"/>
        <end position="149"/>
    </location>
</feature>
<keyword evidence="5" id="KW-0547">Nucleotide-binding</keyword>
<evidence type="ECO:0000256" key="9">
    <source>
        <dbReference type="SAM" id="Coils"/>
    </source>
</evidence>
<evidence type="ECO:0000256" key="8">
    <source>
        <dbReference type="ARBA" id="ARBA00023012"/>
    </source>
</evidence>
<dbReference type="SUPFAM" id="SSF55874">
    <property type="entry name" value="ATPase domain of HSP90 chaperone/DNA topoisomerase II/histidine kinase"/>
    <property type="match status" value="1"/>
</dbReference>
<keyword evidence="8" id="KW-0902">Two-component regulatory system</keyword>
<evidence type="ECO:0000256" key="3">
    <source>
        <dbReference type="ARBA" id="ARBA00022553"/>
    </source>
</evidence>
<dbReference type="GO" id="GO:0016301">
    <property type="term" value="F:kinase activity"/>
    <property type="evidence" value="ECO:0007669"/>
    <property type="project" value="UniProtKB-KW"/>
</dbReference>
<name>A0ABP5FCK4_9ACTN</name>
<feature type="region of interest" description="Disordered" evidence="10">
    <location>
        <begin position="432"/>
        <end position="455"/>
    </location>
</feature>
<sequence>MDRLKEWLRPGTTRRDVVTTALYLLLLSPAVFVSALHRDLSAPVVGALLSMAAVPLLFRSRWPLGAVVGNAVVTVIAIAATGVPSVPPIAFAISLYSFAKRSDRRTAARVGVAAAVTITTLALALRPEMDALGENLGLIAWVGLAVAVGDASRSRRELLVSAVERAERAERTKEEEARRRVTEERMRIARELHDVVAHHITLVNAQAGVAHHLMKTDPSHAYEALERIRDTSRSALDELRATVGLLRAGDESAAPREPAPGLTELATLVDSFRHAGLDVAMEGPGIGTDAGTDTGTGSGSGSGTGGGTDHGLVPALTELTAYRIVQEALTNTHKHAGRHAAARVRVEVGPDVVRISVVDDGGRGAARSGLGTGHGMIGMQERVKAVGGTFAAGPRAGGGFRVDAELPLPALPALSEKGSQVAQVAQVARAVTPGQRLTGEPPGHRLTGEPAGAAS</sequence>
<keyword evidence="4" id="KW-0808">Transferase</keyword>
<feature type="transmembrane region" description="Helical" evidence="11">
    <location>
        <begin position="107"/>
        <end position="125"/>
    </location>
</feature>
<keyword evidence="11" id="KW-1133">Transmembrane helix</keyword>
<evidence type="ECO:0000256" key="5">
    <source>
        <dbReference type="ARBA" id="ARBA00022741"/>
    </source>
</evidence>
<dbReference type="PANTHER" id="PTHR24421:SF10">
    <property type="entry name" value="NITRATE_NITRITE SENSOR PROTEIN NARQ"/>
    <property type="match status" value="1"/>
</dbReference>
<comment type="catalytic activity">
    <reaction evidence="1">
        <text>ATP + protein L-histidine = ADP + protein N-phospho-L-histidine.</text>
        <dbReference type="EC" id="2.7.13.3"/>
    </reaction>
</comment>
<evidence type="ECO:0000256" key="2">
    <source>
        <dbReference type="ARBA" id="ARBA00012438"/>
    </source>
</evidence>
<keyword evidence="15" id="KW-1185">Reference proteome</keyword>
<evidence type="ECO:0000256" key="10">
    <source>
        <dbReference type="SAM" id="MobiDB-lite"/>
    </source>
</evidence>
<dbReference type="InterPro" id="IPR003594">
    <property type="entry name" value="HATPase_dom"/>
</dbReference>
<feature type="region of interest" description="Disordered" evidence="10">
    <location>
        <begin position="282"/>
        <end position="312"/>
    </location>
</feature>
<evidence type="ECO:0000256" key="6">
    <source>
        <dbReference type="ARBA" id="ARBA00022777"/>
    </source>
</evidence>
<proteinExistence type="predicted"/>
<keyword evidence="11" id="KW-0472">Membrane</keyword>